<proteinExistence type="predicted"/>
<gene>
    <name evidence="2" type="ORF">PECUL_23A011156</name>
</gene>
<dbReference type="AlphaFoldDB" id="A0AAD1RUB4"/>
<feature type="region of interest" description="Disordered" evidence="1">
    <location>
        <begin position="289"/>
        <end position="375"/>
    </location>
</feature>
<feature type="compositionally biased region" description="Low complexity" evidence="1">
    <location>
        <begin position="251"/>
        <end position="264"/>
    </location>
</feature>
<keyword evidence="3" id="KW-1185">Reference proteome</keyword>
<reference evidence="2" key="1">
    <citation type="submission" date="2022-03" db="EMBL/GenBank/DDBJ databases">
        <authorList>
            <person name="Alioto T."/>
            <person name="Alioto T."/>
            <person name="Gomez Garrido J."/>
        </authorList>
    </citation>
    <scope>NUCLEOTIDE SEQUENCE</scope>
</reference>
<organism evidence="2 3">
    <name type="scientific">Pelobates cultripes</name>
    <name type="common">Western spadefoot toad</name>
    <dbReference type="NCBI Taxonomy" id="61616"/>
    <lineage>
        <taxon>Eukaryota</taxon>
        <taxon>Metazoa</taxon>
        <taxon>Chordata</taxon>
        <taxon>Craniata</taxon>
        <taxon>Vertebrata</taxon>
        <taxon>Euteleostomi</taxon>
        <taxon>Amphibia</taxon>
        <taxon>Batrachia</taxon>
        <taxon>Anura</taxon>
        <taxon>Pelobatoidea</taxon>
        <taxon>Pelobatidae</taxon>
        <taxon>Pelobates</taxon>
    </lineage>
</organism>
<feature type="region of interest" description="Disordered" evidence="1">
    <location>
        <begin position="185"/>
        <end position="264"/>
    </location>
</feature>
<feature type="compositionally biased region" description="Basic and acidic residues" evidence="1">
    <location>
        <begin position="339"/>
        <end position="361"/>
    </location>
</feature>
<protein>
    <submittedName>
        <fullName evidence="2">Uncharacterized protein</fullName>
    </submittedName>
</protein>
<evidence type="ECO:0000256" key="1">
    <source>
        <dbReference type="SAM" id="MobiDB-lite"/>
    </source>
</evidence>
<sequence length="375" mass="38340">MDIRLGGLGSPTGDMLAFLEKKQSCKKEERVRSGLAIGHSGQMPAPPGSSREIRLKPLERWKKSGPGCSITLHGHESHLCPMKLPDLREGRGYKAGWQGKTVHCSDGHWRGFLAQGCTRCTDSMHLWGLRGGSGIHYGEQAYGFGTQPGGKRVGQHREAAGAAGAPRCRSGEDGREARACCTSVRRPGVAGTGDSARHREEGRQEDGRIGQGTAEVPAGCQGVQGASEPGAAANRWPGCSHGGHRSGPGSGRSTDGSGAAVAPGPAAAGGQLIGSGAGTGVHRIAGAVVPGPAAGRGEGGPRPRTGAGKLGRQGGAKLGIAEKSVGRKDGSRSATPTVLRRDQADGSRRQPDAPEPERVDGRSATPEPGTAGVSN</sequence>
<dbReference type="EMBL" id="OW240914">
    <property type="protein sequence ID" value="CAH2277373.1"/>
    <property type="molecule type" value="Genomic_DNA"/>
</dbReference>
<evidence type="ECO:0000313" key="3">
    <source>
        <dbReference type="Proteomes" id="UP001295444"/>
    </source>
</evidence>
<feature type="non-terminal residue" evidence="2">
    <location>
        <position position="375"/>
    </location>
</feature>
<name>A0AAD1RUB4_PELCU</name>
<dbReference type="Proteomes" id="UP001295444">
    <property type="component" value="Chromosome 03"/>
</dbReference>
<accession>A0AAD1RUB4</accession>
<feature type="region of interest" description="Disordered" evidence="1">
    <location>
        <begin position="148"/>
        <end position="173"/>
    </location>
</feature>
<feature type="compositionally biased region" description="Basic and acidic residues" evidence="1">
    <location>
        <begin position="195"/>
        <end position="208"/>
    </location>
</feature>
<feature type="compositionally biased region" description="Gly residues" evidence="1">
    <location>
        <begin position="308"/>
        <end position="317"/>
    </location>
</feature>
<evidence type="ECO:0000313" key="2">
    <source>
        <dbReference type="EMBL" id="CAH2277373.1"/>
    </source>
</evidence>